<dbReference type="GO" id="GO:0003677">
    <property type="term" value="F:DNA binding"/>
    <property type="evidence" value="ECO:0007669"/>
    <property type="project" value="InterPro"/>
</dbReference>
<feature type="region of interest" description="Disordered" evidence="1">
    <location>
        <begin position="1"/>
        <end position="26"/>
    </location>
</feature>
<evidence type="ECO:0000256" key="1">
    <source>
        <dbReference type="SAM" id="MobiDB-lite"/>
    </source>
</evidence>
<dbReference type="Proteomes" id="UP001220961">
    <property type="component" value="Chromosome 1"/>
</dbReference>
<feature type="region of interest" description="Disordered" evidence="1">
    <location>
        <begin position="41"/>
        <end position="156"/>
    </location>
</feature>
<dbReference type="EMBL" id="CP119908">
    <property type="protein sequence ID" value="WFD18127.1"/>
    <property type="molecule type" value="Genomic_DNA"/>
</dbReference>
<organism evidence="2 3">
    <name type="scientific">Malassezia caprae</name>
    <dbReference type="NCBI Taxonomy" id="1381934"/>
    <lineage>
        <taxon>Eukaryota</taxon>
        <taxon>Fungi</taxon>
        <taxon>Dikarya</taxon>
        <taxon>Basidiomycota</taxon>
        <taxon>Ustilaginomycotina</taxon>
        <taxon>Malasseziomycetes</taxon>
        <taxon>Malasseziales</taxon>
        <taxon>Malasseziaceae</taxon>
        <taxon>Malassezia</taxon>
    </lineage>
</organism>
<dbReference type="SMART" id="SM00384">
    <property type="entry name" value="AT_hook"/>
    <property type="match status" value="2"/>
</dbReference>
<feature type="compositionally biased region" description="Low complexity" evidence="1">
    <location>
        <begin position="47"/>
        <end position="64"/>
    </location>
</feature>
<dbReference type="AlphaFoldDB" id="A0AAF0IUW6"/>
<accession>A0AAF0IUW6</accession>
<sequence length="244" mass="26810">MLGLAERRGPQGQVATRRPGGRAAHSITSSAFDNFYDVFVGSAPIAGPSGDPSSPQDSQPSSDSEVPADFSEDEKVPVHSTPCAVRAPSADTAPLVGDTSLLDRLMTPLAPRKRGRPRKDAPPKPVPDASADHADSAEPPIKRKRGRPRKRPLEPHEEIALIAAKQSASIPPWRIIAPVDRPPIYPETHVFVQAPRQLRTPMLWESPERPKPPVPRWWHYRRPTLQHGGDLARALIQRHSSMRS</sequence>
<dbReference type="InterPro" id="IPR017956">
    <property type="entry name" value="AT_hook_DNA-bd_motif"/>
</dbReference>
<gene>
    <name evidence="2" type="ORF">MCAP1_000339</name>
</gene>
<reference evidence="2" key="1">
    <citation type="submission" date="2023-03" db="EMBL/GenBank/DDBJ databases">
        <title>Mating type loci evolution in Malassezia.</title>
        <authorList>
            <person name="Coelho M.A."/>
        </authorList>
    </citation>
    <scope>NUCLEOTIDE SEQUENCE</scope>
    <source>
        <strain evidence="2">CBS 10434</strain>
    </source>
</reference>
<keyword evidence="3" id="KW-1185">Reference proteome</keyword>
<evidence type="ECO:0000313" key="3">
    <source>
        <dbReference type="Proteomes" id="UP001220961"/>
    </source>
</evidence>
<evidence type="ECO:0000313" key="2">
    <source>
        <dbReference type="EMBL" id="WFD18127.1"/>
    </source>
</evidence>
<name>A0AAF0IUW6_9BASI</name>
<proteinExistence type="predicted"/>
<protein>
    <submittedName>
        <fullName evidence="2">Uncharacterized protein</fullName>
    </submittedName>
</protein>